<keyword evidence="4" id="KW-1185">Reference proteome</keyword>
<dbReference type="PROSITE" id="PS50102">
    <property type="entry name" value="RRM"/>
    <property type="match status" value="1"/>
</dbReference>
<dbReference type="CDD" id="cd00590">
    <property type="entry name" value="RRM_SF"/>
    <property type="match status" value="1"/>
</dbReference>
<keyword evidence="1" id="KW-0694">RNA-binding</keyword>
<gene>
    <name evidence="3" type="ORF">LVIROSA_LOCUS25745</name>
</gene>
<dbReference type="InterPro" id="IPR012677">
    <property type="entry name" value="Nucleotide-bd_a/b_plait_sf"/>
</dbReference>
<dbReference type="Proteomes" id="UP001157418">
    <property type="component" value="Unassembled WGS sequence"/>
</dbReference>
<dbReference type="AlphaFoldDB" id="A0AAU9NNV2"/>
<dbReference type="GO" id="GO:0003723">
    <property type="term" value="F:RNA binding"/>
    <property type="evidence" value="ECO:0007669"/>
    <property type="project" value="UniProtKB-UniRule"/>
</dbReference>
<dbReference type="SUPFAM" id="SSF54928">
    <property type="entry name" value="RNA-binding domain, RBD"/>
    <property type="match status" value="1"/>
</dbReference>
<proteinExistence type="predicted"/>
<evidence type="ECO:0000313" key="4">
    <source>
        <dbReference type="Proteomes" id="UP001157418"/>
    </source>
</evidence>
<organism evidence="3 4">
    <name type="scientific">Lactuca virosa</name>
    <dbReference type="NCBI Taxonomy" id="75947"/>
    <lineage>
        <taxon>Eukaryota</taxon>
        <taxon>Viridiplantae</taxon>
        <taxon>Streptophyta</taxon>
        <taxon>Embryophyta</taxon>
        <taxon>Tracheophyta</taxon>
        <taxon>Spermatophyta</taxon>
        <taxon>Magnoliopsida</taxon>
        <taxon>eudicotyledons</taxon>
        <taxon>Gunneridae</taxon>
        <taxon>Pentapetalae</taxon>
        <taxon>asterids</taxon>
        <taxon>campanulids</taxon>
        <taxon>Asterales</taxon>
        <taxon>Asteraceae</taxon>
        <taxon>Cichorioideae</taxon>
        <taxon>Cichorieae</taxon>
        <taxon>Lactucinae</taxon>
        <taxon>Lactuca</taxon>
    </lineage>
</organism>
<dbReference type="InterPro" id="IPR035979">
    <property type="entry name" value="RBD_domain_sf"/>
</dbReference>
<dbReference type="EMBL" id="CAKMRJ010005010">
    <property type="protein sequence ID" value="CAH1439556.1"/>
    <property type="molecule type" value="Genomic_DNA"/>
</dbReference>
<feature type="domain" description="RRM" evidence="2">
    <location>
        <begin position="26"/>
        <end position="72"/>
    </location>
</feature>
<dbReference type="Pfam" id="PF00076">
    <property type="entry name" value="RRM_1"/>
    <property type="match status" value="1"/>
</dbReference>
<reference evidence="3 4" key="1">
    <citation type="submission" date="2022-01" db="EMBL/GenBank/DDBJ databases">
        <authorList>
            <person name="Xiong W."/>
            <person name="Schranz E."/>
        </authorList>
    </citation>
    <scope>NUCLEOTIDE SEQUENCE [LARGE SCALE GENOMIC DNA]</scope>
</reference>
<dbReference type="Gene3D" id="3.30.70.330">
    <property type="match status" value="1"/>
</dbReference>
<name>A0AAU9NNV2_9ASTR</name>
<feature type="non-terminal residue" evidence="3">
    <location>
        <position position="126"/>
    </location>
</feature>
<evidence type="ECO:0000259" key="2">
    <source>
        <dbReference type="PROSITE" id="PS50102"/>
    </source>
</evidence>
<dbReference type="InterPro" id="IPR000504">
    <property type="entry name" value="RRM_dom"/>
</dbReference>
<comment type="caution">
    <text evidence="3">The sequence shown here is derived from an EMBL/GenBank/DDBJ whole genome shotgun (WGS) entry which is preliminary data.</text>
</comment>
<accession>A0AAU9NNV2</accession>
<evidence type="ECO:0000256" key="1">
    <source>
        <dbReference type="PROSITE-ProRule" id="PRU00176"/>
    </source>
</evidence>
<evidence type="ECO:0000313" key="3">
    <source>
        <dbReference type="EMBL" id="CAH1439556.1"/>
    </source>
</evidence>
<protein>
    <recommendedName>
        <fullName evidence="2">RRM domain-containing protein</fullName>
    </recommendedName>
</protein>
<sequence>MKGRVNKEGEWTDVRRWKLPANQMITAFYATNIPDGANCNKLREVFMEYGEVVDIYIARKKDASGSNFAFIRCRQGSQHAVSPTVIHLNVQEYKADMFVMKALAGKVHSLEHLYNFPTILEAYGVE</sequence>